<dbReference type="GO" id="GO:0004523">
    <property type="term" value="F:RNA-DNA hybrid ribonuclease activity"/>
    <property type="evidence" value="ECO:0007669"/>
    <property type="project" value="InterPro"/>
</dbReference>
<proteinExistence type="predicted"/>
<name>A0A0B0ILD4_9BACI</name>
<evidence type="ECO:0000259" key="1">
    <source>
        <dbReference type="PROSITE" id="PS50879"/>
    </source>
</evidence>
<dbReference type="STRING" id="333138.LQ50_09420"/>
<dbReference type="NCBIfam" id="NF005822">
    <property type="entry name" value="PRK07708.1"/>
    <property type="match status" value="1"/>
</dbReference>
<dbReference type="PANTHER" id="PTHR46387:SF2">
    <property type="entry name" value="RIBONUCLEASE HI"/>
    <property type="match status" value="1"/>
</dbReference>
<dbReference type="RefSeq" id="WP_034628272.1">
    <property type="nucleotide sequence ID" value="NZ_JRJU01000009.1"/>
</dbReference>
<dbReference type="CDD" id="cd09279">
    <property type="entry name" value="RNase_HI_like"/>
    <property type="match status" value="1"/>
</dbReference>
<dbReference type="InterPro" id="IPR002156">
    <property type="entry name" value="RNaseH_domain"/>
</dbReference>
<sequence length="219" mass="25660">MKIRLEWYYTPAKTKQSFFMKSDWMSVASALIVSDDLEKTGRLKSIEYLDDHDTTWTKKDLTKFLKQFETEPHDVHAYIDGGFDVSSRYAGIGLAIYYQQNNKKWRVRCNDTFELLEDNNEAEYAALYRLLRQLEEMGVHHQTVNIHSDSMIVVNQASGEWPCYEEHYNKWLDRIDERSSKLGLTLNYELIDRSLNKEADQLATQALEGTKIESVIEKV</sequence>
<dbReference type="InterPro" id="IPR036397">
    <property type="entry name" value="RNaseH_sf"/>
</dbReference>
<dbReference type="InterPro" id="IPR012337">
    <property type="entry name" value="RNaseH-like_sf"/>
</dbReference>
<dbReference type="Gene3D" id="3.30.420.10">
    <property type="entry name" value="Ribonuclease H-like superfamily/Ribonuclease H"/>
    <property type="match status" value="1"/>
</dbReference>
<accession>A0A0B0ILD4</accession>
<feature type="domain" description="RNase H type-1" evidence="1">
    <location>
        <begin position="71"/>
        <end position="208"/>
    </location>
</feature>
<evidence type="ECO:0000313" key="2">
    <source>
        <dbReference type="EMBL" id="KHF40476.1"/>
    </source>
</evidence>
<dbReference type="SUPFAM" id="SSF53098">
    <property type="entry name" value="Ribonuclease H-like"/>
    <property type="match status" value="1"/>
</dbReference>
<dbReference type="Pfam" id="PF13456">
    <property type="entry name" value="RVT_3"/>
    <property type="match status" value="1"/>
</dbReference>
<dbReference type="AlphaFoldDB" id="A0A0B0ILD4"/>
<dbReference type="PANTHER" id="PTHR46387">
    <property type="entry name" value="POLYNUCLEOTIDYL TRANSFERASE, RIBONUCLEASE H-LIKE SUPERFAMILY PROTEIN"/>
    <property type="match status" value="1"/>
</dbReference>
<keyword evidence="3" id="KW-1185">Reference proteome</keyword>
<dbReference type="OrthoDB" id="2680098at2"/>
<dbReference type="Proteomes" id="UP000030832">
    <property type="component" value="Unassembled WGS sequence"/>
</dbReference>
<reference evidence="2 3" key="1">
    <citation type="submission" date="2014-09" db="EMBL/GenBank/DDBJ databases">
        <title>Genome sequencing and annotation of Bacillus Okhensis strain Kh10-101T.</title>
        <authorList>
            <person name="Prakash J.S."/>
        </authorList>
    </citation>
    <scope>NUCLEOTIDE SEQUENCE [LARGE SCALE GENOMIC DNA]</scope>
    <source>
        <strain evidence="3">Kh10-101T</strain>
    </source>
</reference>
<evidence type="ECO:0000313" key="3">
    <source>
        <dbReference type="Proteomes" id="UP000030832"/>
    </source>
</evidence>
<dbReference type="EMBL" id="JRJU01000009">
    <property type="protein sequence ID" value="KHF40476.1"/>
    <property type="molecule type" value="Genomic_DNA"/>
</dbReference>
<protein>
    <recommendedName>
        <fullName evidence="1">RNase H type-1 domain-containing protein</fullName>
    </recommendedName>
</protein>
<dbReference type="GO" id="GO:0003676">
    <property type="term" value="F:nucleic acid binding"/>
    <property type="evidence" value="ECO:0007669"/>
    <property type="project" value="InterPro"/>
</dbReference>
<organism evidence="2 3">
    <name type="scientific">Halalkalibacter okhensis</name>
    <dbReference type="NCBI Taxonomy" id="333138"/>
    <lineage>
        <taxon>Bacteria</taxon>
        <taxon>Bacillati</taxon>
        <taxon>Bacillota</taxon>
        <taxon>Bacilli</taxon>
        <taxon>Bacillales</taxon>
        <taxon>Bacillaceae</taxon>
        <taxon>Halalkalibacter</taxon>
    </lineage>
</organism>
<gene>
    <name evidence="2" type="ORF">LQ50_09420</name>
</gene>
<dbReference type="eggNOG" id="COG0328">
    <property type="taxonomic scope" value="Bacteria"/>
</dbReference>
<comment type="caution">
    <text evidence="2">The sequence shown here is derived from an EMBL/GenBank/DDBJ whole genome shotgun (WGS) entry which is preliminary data.</text>
</comment>
<dbReference type="PROSITE" id="PS50879">
    <property type="entry name" value="RNASE_H_1"/>
    <property type="match status" value="1"/>
</dbReference>